<dbReference type="GO" id="GO:0006869">
    <property type="term" value="P:lipid transport"/>
    <property type="evidence" value="ECO:0007669"/>
    <property type="project" value="UniProtKB-KW"/>
</dbReference>
<dbReference type="PROSITE" id="PS51847">
    <property type="entry name" value="SMP"/>
    <property type="match status" value="1"/>
</dbReference>
<keyword evidence="15" id="KW-1185">Reference proteome</keyword>
<dbReference type="InterPro" id="IPR037756">
    <property type="entry name" value="C2D_Tricalbin"/>
</dbReference>
<name>A0A0D0EBW4_9AGAM</name>
<evidence type="ECO:0000256" key="4">
    <source>
        <dbReference type="ARBA" id="ARBA00022692"/>
    </source>
</evidence>
<dbReference type="PROSITE" id="PS50004">
    <property type="entry name" value="C2"/>
    <property type="match status" value="5"/>
</dbReference>
<dbReference type="SMART" id="SM00239">
    <property type="entry name" value="C2"/>
    <property type="match status" value="5"/>
</dbReference>
<evidence type="ECO:0000256" key="6">
    <source>
        <dbReference type="ARBA" id="ARBA00022824"/>
    </source>
</evidence>
<evidence type="ECO:0000256" key="10">
    <source>
        <dbReference type="ARBA" id="ARBA00023136"/>
    </source>
</evidence>
<evidence type="ECO:0000256" key="9">
    <source>
        <dbReference type="ARBA" id="ARBA00023121"/>
    </source>
</evidence>
<dbReference type="PANTHER" id="PTHR46980:SF2">
    <property type="entry name" value="TRICALBIN-1-RELATED"/>
    <property type="match status" value="1"/>
</dbReference>
<dbReference type="InterPro" id="IPR000008">
    <property type="entry name" value="C2_dom"/>
</dbReference>
<keyword evidence="8" id="KW-0445">Lipid transport</keyword>
<sequence length="1466" mass="161253">MSTNAPPEEAVNYQNAQEQAHAHLNNLFANDVAKGAPVHSFNPDASPQEKAAAVSNGAEEFKGPSAPDGGVKEVPIDNGSIGVVPTITVEDTDKVTKEEQETSPTPPPDVPPAPSPPGALPSGPPPAIPDWYKVGWRAVANIDAPPLEGEEKDKSILQLYLNEQFYGDWYHNAALIFFAVFASHFVTRFGLGWGWLLITLATCNTYYVTSMSRVRRRARDDIQRELVKTRLTSEHESADWLNNFLDRFWLIYEPVLSATVVASVDQILSTSTPAFLDSLRLTTFTLGTKAPRIDKVRTFPNTEDDIVMMDWGISFTPNDVSDLTPRQAAHKVNPKIVLSVRVGKGLATAAIPILIEDISFTGLIRVKMKLMANFPHVQIVDITFLEKPILDYVLKPVGGDTFGFDIAHIPGLSDFIREMVHATLGPMMYDPNVFTLNLEQLLSGTPLDAAIGVVQVTVEAARGLKANKIGGGSPDPYVSISISNRQELARTKYKHSTYNPTWTETKFILVNSLQEQLILSLLDYNEHRKDTPLGAAAFEMNKLLEDATQEGIQLPILKDGKDRGHIRMSASYYPVLKPEVVDGKEQLPNTNVGIVRLTFHQAKDLDASKSLSGDLNPFVKVYLGNNSAAIHKSQIIKHTNNPVWESPTEFLCADKRSSVVTIKVVDDRDFLKDPMVGYMSVHLEDLLKAEASEGRDWWPLSGCKSGKIRISAQWKPLNMAGALSGADQYVPPIGVVRLWLQKATDVKNVEAALGGKSDPYVRVLVNHVVQGRTDVINNNLNPEWDQIIYIPVHSLRESVLMEVMDYQNLTKDRPLGSVELHVSDLAHESSAADPQFRFESTIRKEAVDPIKLDGSHTHKGQLHYVAEFVPALALKHVHFDASENEIQQAAKGVSSVEGGDDASDTSSVSSSSSGLRGIVAPVAEVGLHAAAPSNAQTNGDAEPEAQEGEDEKEPSGLELSKEELLKHQAGIIIFDVVSGRLHKKARLEVLLDDGYWPAFSTDKARSTHANWQHIGEGFIKELDFGRVWLRLNESADGDRDDVIAEWKGDAKQFLEATINRRSSFVLTDASDESKTSTVEIETRYVPVPVKLEPRESINDQGTLRIDLLEGKDLFPADRGGKSDPYAVFTLNEQKVYKSQTKKKTLHPDWSENFSTNVPSRVAADFLVEVLDWNQLEQAKSLGVGRIRLDDLEPFQATDRVVTLSSEKHGDKGQVHLRILFTPEIIARTRKNTSTFSAAGRAMTQFGTLPLGAGKGVIQGVGGIFKMEFGHHEKSADVPRADFPPGQASHSIGQTEGDVAAFPSTEAGAHGAGGVPSEPGSLRVVVLNAKDLSSGDVKPYAILRVGDREYKTKHGSKTSAPEWNETFIFAASAHTPKLYVWIHDHKTLGKDRMLAETEIDIWHHILPGQKPAADVSAELRGGGQLRLRLEFDADTNPNRRDPSITSMERHPASPSRFSIRGRRPDDS</sequence>
<evidence type="ECO:0000259" key="13">
    <source>
        <dbReference type="PROSITE" id="PS51847"/>
    </source>
</evidence>
<dbReference type="InParanoid" id="A0A0D0EBW4"/>
<feature type="domain" description="C2" evidence="12">
    <location>
        <begin position="1302"/>
        <end position="1415"/>
    </location>
</feature>
<dbReference type="CDD" id="cd00030">
    <property type="entry name" value="C2"/>
    <property type="match status" value="1"/>
</dbReference>
<dbReference type="Pfam" id="PF24920">
    <property type="entry name" value="C2_TCB1"/>
    <property type="match status" value="1"/>
</dbReference>
<evidence type="ECO:0008006" key="16">
    <source>
        <dbReference type="Google" id="ProtNLM"/>
    </source>
</evidence>
<dbReference type="CDD" id="cd04044">
    <property type="entry name" value="C2A_Tricalbin-like"/>
    <property type="match status" value="1"/>
</dbReference>
<reference evidence="15" key="2">
    <citation type="submission" date="2015-01" db="EMBL/GenBank/DDBJ databases">
        <title>Evolutionary Origins and Diversification of the Mycorrhizal Mutualists.</title>
        <authorList>
            <consortium name="DOE Joint Genome Institute"/>
            <consortium name="Mycorrhizal Genomics Consortium"/>
            <person name="Kohler A."/>
            <person name="Kuo A."/>
            <person name="Nagy L.G."/>
            <person name="Floudas D."/>
            <person name="Copeland A."/>
            <person name="Barry K.W."/>
            <person name="Cichocki N."/>
            <person name="Veneault-Fourrey C."/>
            <person name="LaButti K."/>
            <person name="Lindquist E.A."/>
            <person name="Lipzen A."/>
            <person name="Lundell T."/>
            <person name="Morin E."/>
            <person name="Murat C."/>
            <person name="Riley R."/>
            <person name="Ohm R."/>
            <person name="Sun H."/>
            <person name="Tunlid A."/>
            <person name="Henrissat B."/>
            <person name="Grigoriev I.V."/>
            <person name="Hibbett D.S."/>
            <person name="Martin F."/>
        </authorList>
    </citation>
    <scope>NUCLEOTIDE SEQUENCE [LARGE SCALE GENOMIC DNA]</scope>
    <source>
        <strain evidence="15">Ve08.2h10</strain>
    </source>
</reference>
<dbReference type="InterPro" id="IPR052455">
    <property type="entry name" value="Tricalbin_domain"/>
</dbReference>
<keyword evidence="9" id="KW-0446">Lipid-binding</keyword>
<dbReference type="CDD" id="cd21678">
    <property type="entry name" value="SMP_TCB"/>
    <property type="match status" value="1"/>
</dbReference>
<evidence type="ECO:0000256" key="5">
    <source>
        <dbReference type="ARBA" id="ARBA00022737"/>
    </source>
</evidence>
<dbReference type="Gene3D" id="2.60.40.150">
    <property type="entry name" value="C2 domain"/>
    <property type="match status" value="5"/>
</dbReference>
<protein>
    <recommendedName>
        <fullName evidence="16">Tricalbin</fullName>
    </recommendedName>
</protein>
<keyword evidence="2" id="KW-0813">Transport</keyword>
<dbReference type="FunCoup" id="A0A0D0EBW4">
    <property type="interactions" value="24"/>
</dbReference>
<evidence type="ECO:0000256" key="8">
    <source>
        <dbReference type="ARBA" id="ARBA00023055"/>
    </source>
</evidence>
<keyword evidence="7" id="KW-1133">Transmembrane helix</keyword>
<feature type="domain" description="C2" evidence="12">
    <location>
        <begin position="562"/>
        <end position="699"/>
    </location>
</feature>
<dbReference type="CDD" id="cd04045">
    <property type="entry name" value="C2C_Tricalbin-like"/>
    <property type="match status" value="1"/>
</dbReference>
<dbReference type="STRING" id="930991.A0A0D0EBW4"/>
<keyword evidence="10" id="KW-0472">Membrane</keyword>
<keyword evidence="3" id="KW-0597">Phosphoprotein</keyword>
<dbReference type="Pfam" id="PF00168">
    <property type="entry name" value="C2"/>
    <property type="match status" value="5"/>
</dbReference>
<proteinExistence type="predicted"/>
<feature type="domain" description="C2" evidence="12">
    <location>
        <begin position="704"/>
        <end position="835"/>
    </location>
</feature>
<dbReference type="CDD" id="cd04040">
    <property type="entry name" value="C2D_Tricalbin-like"/>
    <property type="match status" value="1"/>
</dbReference>
<dbReference type="SUPFAM" id="SSF49562">
    <property type="entry name" value="C2 domain (Calcium/lipid-binding domain, CaLB)"/>
    <property type="match status" value="5"/>
</dbReference>
<feature type="compositionally biased region" description="Basic and acidic residues" evidence="11">
    <location>
        <begin position="91"/>
        <end position="100"/>
    </location>
</feature>
<gene>
    <name evidence="14" type="ORF">PAXRUDRAFT_823969</name>
</gene>
<comment type="subcellular location">
    <subcellularLocation>
        <location evidence="1">Endoplasmic reticulum membrane</location>
    </subcellularLocation>
</comment>
<keyword evidence="6" id="KW-0256">Endoplasmic reticulum</keyword>
<dbReference type="OrthoDB" id="1029639at2759"/>
<dbReference type="GO" id="GO:0061817">
    <property type="term" value="P:endoplasmic reticulum-plasma membrane tethering"/>
    <property type="evidence" value="ECO:0007669"/>
    <property type="project" value="InterPro"/>
</dbReference>
<evidence type="ECO:0000256" key="2">
    <source>
        <dbReference type="ARBA" id="ARBA00022448"/>
    </source>
</evidence>
<dbReference type="InterPro" id="IPR056910">
    <property type="entry name" value="TCB1-3_C2"/>
</dbReference>
<dbReference type="InterPro" id="IPR037762">
    <property type="entry name" value="C2C_Tricalbin"/>
</dbReference>
<dbReference type="InterPro" id="IPR035892">
    <property type="entry name" value="C2_domain_sf"/>
</dbReference>
<dbReference type="PANTHER" id="PTHR46980">
    <property type="entry name" value="TRICALBIN-1-RELATED"/>
    <property type="match status" value="1"/>
</dbReference>
<feature type="domain" description="SMP-LTD" evidence="13">
    <location>
        <begin position="234"/>
        <end position="439"/>
    </location>
</feature>
<keyword evidence="4" id="KW-0812">Transmembrane</keyword>
<dbReference type="Proteomes" id="UP000054538">
    <property type="component" value="Unassembled WGS sequence"/>
</dbReference>
<evidence type="ECO:0000256" key="1">
    <source>
        <dbReference type="ARBA" id="ARBA00004586"/>
    </source>
</evidence>
<evidence type="ECO:0000256" key="3">
    <source>
        <dbReference type="ARBA" id="ARBA00022553"/>
    </source>
</evidence>
<evidence type="ECO:0000259" key="12">
    <source>
        <dbReference type="PROSITE" id="PS50004"/>
    </source>
</evidence>
<dbReference type="GO" id="GO:0008289">
    <property type="term" value="F:lipid binding"/>
    <property type="evidence" value="ECO:0007669"/>
    <property type="project" value="UniProtKB-KW"/>
</dbReference>
<feature type="compositionally biased region" description="Basic and acidic residues" evidence="11">
    <location>
        <begin position="1433"/>
        <end position="1450"/>
    </location>
</feature>
<dbReference type="EMBL" id="KN824897">
    <property type="protein sequence ID" value="KIK98325.1"/>
    <property type="molecule type" value="Genomic_DNA"/>
</dbReference>
<accession>A0A0D0EBW4</accession>
<evidence type="ECO:0000313" key="15">
    <source>
        <dbReference type="Proteomes" id="UP000054538"/>
    </source>
</evidence>
<feature type="domain" description="C2" evidence="12">
    <location>
        <begin position="430"/>
        <end position="553"/>
    </location>
</feature>
<evidence type="ECO:0000313" key="14">
    <source>
        <dbReference type="EMBL" id="KIK98325.1"/>
    </source>
</evidence>
<dbReference type="CDD" id="cd04052">
    <property type="entry name" value="C2B_Tricalbin-like"/>
    <property type="match status" value="1"/>
</dbReference>
<dbReference type="InterPro" id="IPR037765">
    <property type="entry name" value="C2B_Tricalbin"/>
</dbReference>
<feature type="domain" description="C2" evidence="12">
    <location>
        <begin position="1083"/>
        <end position="1201"/>
    </location>
</feature>
<dbReference type="HOGENOM" id="CLU_001661_1_0_1"/>
<keyword evidence="5" id="KW-0677">Repeat</keyword>
<feature type="region of interest" description="Disordered" evidence="11">
    <location>
        <begin position="930"/>
        <end position="957"/>
    </location>
</feature>
<reference evidence="14 15" key="1">
    <citation type="submission" date="2014-04" db="EMBL/GenBank/DDBJ databases">
        <authorList>
            <consortium name="DOE Joint Genome Institute"/>
            <person name="Kuo A."/>
            <person name="Kohler A."/>
            <person name="Jargeat P."/>
            <person name="Nagy L.G."/>
            <person name="Floudas D."/>
            <person name="Copeland A."/>
            <person name="Barry K.W."/>
            <person name="Cichocki N."/>
            <person name="Veneault-Fourrey C."/>
            <person name="LaButti K."/>
            <person name="Lindquist E.A."/>
            <person name="Lipzen A."/>
            <person name="Lundell T."/>
            <person name="Morin E."/>
            <person name="Murat C."/>
            <person name="Sun H."/>
            <person name="Tunlid A."/>
            <person name="Henrissat B."/>
            <person name="Grigoriev I.V."/>
            <person name="Hibbett D.S."/>
            <person name="Martin F."/>
            <person name="Nordberg H.P."/>
            <person name="Cantor M.N."/>
            <person name="Hua S.X."/>
        </authorList>
    </citation>
    <scope>NUCLEOTIDE SEQUENCE [LARGE SCALE GENOMIC DNA]</scope>
    <source>
        <strain evidence="14 15">Ve08.2h10</strain>
    </source>
</reference>
<dbReference type="GO" id="GO:0005789">
    <property type="term" value="C:endoplasmic reticulum membrane"/>
    <property type="evidence" value="ECO:0007669"/>
    <property type="project" value="UniProtKB-SubCell"/>
</dbReference>
<dbReference type="Pfam" id="PF25669">
    <property type="entry name" value="SMP_MUG190-like"/>
    <property type="match status" value="2"/>
</dbReference>
<feature type="region of interest" description="Disordered" evidence="11">
    <location>
        <begin position="35"/>
        <end position="124"/>
    </location>
</feature>
<feature type="region of interest" description="Disordered" evidence="11">
    <location>
        <begin position="890"/>
        <end position="913"/>
    </location>
</feature>
<feature type="compositionally biased region" description="Low complexity" evidence="11">
    <location>
        <begin position="904"/>
        <end position="913"/>
    </location>
</feature>
<evidence type="ECO:0000256" key="7">
    <source>
        <dbReference type="ARBA" id="ARBA00022989"/>
    </source>
</evidence>
<evidence type="ECO:0000256" key="11">
    <source>
        <dbReference type="SAM" id="MobiDB-lite"/>
    </source>
</evidence>
<feature type="compositionally biased region" description="Pro residues" evidence="11">
    <location>
        <begin position="104"/>
        <end position="124"/>
    </location>
</feature>
<dbReference type="InterPro" id="IPR031468">
    <property type="entry name" value="SMP_LBD"/>
</dbReference>
<dbReference type="InterPro" id="IPR037761">
    <property type="entry name" value="C2A_Tricalbin"/>
</dbReference>
<feature type="region of interest" description="Disordered" evidence="11">
    <location>
        <begin position="1433"/>
        <end position="1466"/>
    </location>
</feature>
<organism evidence="14 15">
    <name type="scientific">Paxillus rubicundulus Ve08.2h10</name>
    <dbReference type="NCBI Taxonomy" id="930991"/>
    <lineage>
        <taxon>Eukaryota</taxon>
        <taxon>Fungi</taxon>
        <taxon>Dikarya</taxon>
        <taxon>Basidiomycota</taxon>
        <taxon>Agaricomycotina</taxon>
        <taxon>Agaricomycetes</taxon>
        <taxon>Agaricomycetidae</taxon>
        <taxon>Boletales</taxon>
        <taxon>Paxilineae</taxon>
        <taxon>Paxillaceae</taxon>
        <taxon>Paxillus</taxon>
    </lineage>
</organism>
<feature type="compositionally biased region" description="Acidic residues" evidence="11">
    <location>
        <begin position="941"/>
        <end position="952"/>
    </location>
</feature>